<keyword evidence="4" id="KW-0602">Photosynthesis</keyword>
<keyword evidence="10" id="KW-1185">Reference proteome</keyword>
<dbReference type="PANTHER" id="PTHR44419:SF19">
    <property type="entry name" value="PROTOCHLOROPHYLLIDE REDUCTASE A, CHLOROPLASTIC"/>
    <property type="match status" value="1"/>
</dbReference>
<comment type="similarity">
    <text evidence="2">Belongs to the short-chain dehydrogenases/reductases (SDR) family. POR subfamily.</text>
</comment>
<dbReference type="Pfam" id="PF00106">
    <property type="entry name" value="adh_short"/>
    <property type="match status" value="1"/>
</dbReference>
<dbReference type="EC" id="1.3.1.33" evidence="3"/>
<keyword evidence="8" id="KW-0732">Signal</keyword>
<organism evidence="9 10">
    <name type="scientific">Chrysochromulina tobinii</name>
    <dbReference type="NCBI Taxonomy" id="1460289"/>
    <lineage>
        <taxon>Eukaryota</taxon>
        <taxon>Haptista</taxon>
        <taxon>Haptophyta</taxon>
        <taxon>Prymnesiophyceae</taxon>
        <taxon>Prymnesiales</taxon>
        <taxon>Chrysochromulinaceae</taxon>
        <taxon>Chrysochromulina</taxon>
    </lineage>
</organism>
<proteinExistence type="inferred from homology"/>
<reference evidence="10" key="1">
    <citation type="journal article" date="2015" name="PLoS Genet.">
        <title>Genome Sequence and Transcriptome Analyses of Chrysochromulina tobin: Metabolic Tools for Enhanced Algal Fitness in the Prominent Order Prymnesiales (Haptophyceae).</title>
        <authorList>
            <person name="Hovde B.T."/>
            <person name="Deodato C.R."/>
            <person name="Hunsperger H.M."/>
            <person name="Ryken S.A."/>
            <person name="Yost W."/>
            <person name="Jha R.K."/>
            <person name="Patterson J."/>
            <person name="Monnat R.J. Jr."/>
            <person name="Barlow S.B."/>
            <person name="Starkenburg S.R."/>
            <person name="Cattolico R.A."/>
        </authorList>
    </citation>
    <scope>NUCLEOTIDE SEQUENCE</scope>
    <source>
        <strain evidence="10">CCMP291</strain>
    </source>
</reference>
<dbReference type="PANTHER" id="PTHR44419">
    <property type="entry name" value="PROTOCHLOROPHYLLIDE REDUCTASE C, CHLOROPLASTIC"/>
    <property type="match status" value="1"/>
</dbReference>
<evidence type="ECO:0000256" key="1">
    <source>
        <dbReference type="ARBA" id="ARBA00005173"/>
    </source>
</evidence>
<dbReference type="InterPro" id="IPR005979">
    <property type="entry name" value="Prochl_reduct"/>
</dbReference>
<comment type="caution">
    <text evidence="9">The sequence shown here is derived from an EMBL/GenBank/DDBJ whole genome shotgun (WGS) entry which is preliminary data.</text>
</comment>
<protein>
    <recommendedName>
        <fullName evidence="3">protochlorophyllide reductase</fullName>
        <ecNumber evidence="3">1.3.1.33</ecNumber>
    </recommendedName>
</protein>
<dbReference type="Proteomes" id="UP000037460">
    <property type="component" value="Unassembled WGS sequence"/>
</dbReference>
<dbReference type="SUPFAM" id="SSF51735">
    <property type="entry name" value="NAD(P)-binding Rossmann-fold domains"/>
    <property type="match status" value="1"/>
</dbReference>
<evidence type="ECO:0000313" key="10">
    <source>
        <dbReference type="Proteomes" id="UP000037460"/>
    </source>
</evidence>
<dbReference type="GO" id="GO:0016630">
    <property type="term" value="F:protochlorophyllide reductase activity"/>
    <property type="evidence" value="ECO:0007669"/>
    <property type="project" value="UniProtKB-EC"/>
</dbReference>
<dbReference type="GO" id="GO:0015979">
    <property type="term" value="P:photosynthesis"/>
    <property type="evidence" value="ECO:0007669"/>
    <property type="project" value="UniProtKB-KW"/>
</dbReference>
<name>A0A0M0K106_9EUKA</name>
<dbReference type="InterPro" id="IPR036291">
    <property type="entry name" value="NAD(P)-bd_dom_sf"/>
</dbReference>
<dbReference type="EMBL" id="JWZX01001740">
    <property type="protein sequence ID" value="KOO32561.1"/>
    <property type="molecule type" value="Genomic_DNA"/>
</dbReference>
<sequence length="495" mass="53735">MKALLLLTLVANVAAFKFLANFKAASLIPRPSAMLKKRKAKLIYGDKKLAVITDASSSFGLQTAAELLRTEEYHVFGLSNDLEKMRAAAGAEFATSELKHFTPLQVELSSFESVNAFCNQLDKLKLNRPISRLICNAAVYQPEVAWSTDGHAETQQVNFLSHFQMVARLLPGMTKSDDPRVVLVGKATAEEPVTVYPRADLSTLAGLKAGFKNPISMLDGFNYQGAKAYKDSKLCLSMLSTLLHDKYHKQTGIAFSTVYPGIDEPTLFEGKPPLNAPSPLMALQLVKPPAPVSAAVAAQRIFQVCHDPRCSKSGVHWSWLEGKAAEEASKKAEDDSANRAGWETIYETEPSEQVLDFELSQELWRQSAKLTNTEWPTPNQPRSPCPTLVVIGAITKAMNAKEEAKRTLEGLEDDGKGGLKVRAAVIGGAGTVVDVVVGNTIGRAGKLAQEKLLGGQVQEALQGSFQETKSRSLDERIDRALGEQGMRVPGAKNVA</sequence>
<comment type="pathway">
    <text evidence="1">Porphyrin-containing compound metabolism; chlorophyll biosynthesis.</text>
</comment>
<keyword evidence="5" id="KW-0521">NADP</keyword>
<evidence type="ECO:0000256" key="3">
    <source>
        <dbReference type="ARBA" id="ARBA00012006"/>
    </source>
</evidence>
<dbReference type="AlphaFoldDB" id="A0A0M0K106"/>
<dbReference type="InterPro" id="IPR002347">
    <property type="entry name" value="SDR_fam"/>
</dbReference>
<evidence type="ECO:0000256" key="6">
    <source>
        <dbReference type="ARBA" id="ARBA00023002"/>
    </source>
</evidence>
<accession>A0A0M0K106</accession>
<evidence type="ECO:0000256" key="5">
    <source>
        <dbReference type="ARBA" id="ARBA00022857"/>
    </source>
</evidence>
<dbReference type="Gene3D" id="3.40.50.720">
    <property type="entry name" value="NAD(P)-binding Rossmann-like Domain"/>
    <property type="match status" value="1"/>
</dbReference>
<evidence type="ECO:0000256" key="4">
    <source>
        <dbReference type="ARBA" id="ARBA00022531"/>
    </source>
</evidence>
<evidence type="ECO:0000256" key="2">
    <source>
        <dbReference type="ARBA" id="ARBA00005821"/>
    </source>
</evidence>
<dbReference type="GO" id="GO:0015995">
    <property type="term" value="P:chlorophyll biosynthetic process"/>
    <property type="evidence" value="ECO:0007669"/>
    <property type="project" value="UniProtKB-KW"/>
</dbReference>
<dbReference type="OrthoDB" id="191139at2759"/>
<gene>
    <name evidence="9" type="ORF">Ctob_008161</name>
</gene>
<feature type="chain" id="PRO_5012113531" description="protochlorophyllide reductase" evidence="8">
    <location>
        <begin position="16"/>
        <end position="495"/>
    </location>
</feature>
<keyword evidence="6" id="KW-0560">Oxidoreductase</keyword>
<keyword evidence="7" id="KW-0149">Chlorophyll biosynthesis</keyword>
<feature type="signal peptide" evidence="8">
    <location>
        <begin position="1"/>
        <end position="15"/>
    </location>
</feature>
<evidence type="ECO:0000256" key="8">
    <source>
        <dbReference type="SAM" id="SignalP"/>
    </source>
</evidence>
<evidence type="ECO:0000313" key="9">
    <source>
        <dbReference type="EMBL" id="KOO32561.1"/>
    </source>
</evidence>
<evidence type="ECO:0000256" key="7">
    <source>
        <dbReference type="ARBA" id="ARBA00023171"/>
    </source>
</evidence>